<dbReference type="RefSeq" id="WP_090386606.1">
    <property type="nucleotide sequence ID" value="NZ_FNSC01000001.1"/>
</dbReference>
<keyword evidence="1" id="KW-0812">Transmembrane</keyword>
<name>A0A1H5GSJ0_PSEAG</name>
<dbReference type="STRING" id="53406.SAMN05421553_4225"/>
<protein>
    <submittedName>
        <fullName evidence="3">Uncharacterized membrane protein</fullName>
    </submittedName>
</protein>
<evidence type="ECO:0000313" key="4">
    <source>
        <dbReference type="Proteomes" id="UP000242849"/>
    </source>
</evidence>
<feature type="transmembrane region" description="Helical" evidence="1">
    <location>
        <begin position="133"/>
        <end position="153"/>
    </location>
</feature>
<feature type="domain" description="DUF2157" evidence="2">
    <location>
        <begin position="65"/>
        <end position="181"/>
    </location>
</feature>
<dbReference type="OrthoDB" id="1120077at2"/>
<dbReference type="Proteomes" id="UP000242849">
    <property type="component" value="Unassembled WGS sequence"/>
</dbReference>
<feature type="transmembrane region" description="Helical" evidence="1">
    <location>
        <begin position="101"/>
        <end position="121"/>
    </location>
</feature>
<accession>A0A1H5GSJ0</accession>
<feature type="transmembrane region" description="Helical" evidence="1">
    <location>
        <begin position="274"/>
        <end position="292"/>
    </location>
</feature>
<feature type="transmembrane region" description="Helical" evidence="1">
    <location>
        <begin position="241"/>
        <end position="262"/>
    </location>
</feature>
<evidence type="ECO:0000259" key="2">
    <source>
        <dbReference type="Pfam" id="PF09925"/>
    </source>
</evidence>
<feature type="transmembrane region" description="Helical" evidence="1">
    <location>
        <begin position="165"/>
        <end position="182"/>
    </location>
</feature>
<feature type="transmembrane region" description="Helical" evidence="1">
    <location>
        <begin position="74"/>
        <end position="95"/>
    </location>
</feature>
<organism evidence="3 4">
    <name type="scientific">Pseudomonas anguilliseptica</name>
    <dbReference type="NCBI Taxonomy" id="53406"/>
    <lineage>
        <taxon>Bacteria</taxon>
        <taxon>Pseudomonadati</taxon>
        <taxon>Pseudomonadota</taxon>
        <taxon>Gammaproteobacteria</taxon>
        <taxon>Pseudomonadales</taxon>
        <taxon>Pseudomonadaceae</taxon>
        <taxon>Pseudomonas</taxon>
    </lineage>
</organism>
<dbReference type="AlphaFoldDB" id="A0A1H5GSJ0"/>
<sequence length="360" mass="40338">MPNINRSDAQRRADDIGVFNRELARLEAEQVLRLSDSQRASLHGYQQQLLNSYLAAFDIDHDIQARQLSLGMRIASFLGALALAASVFFLFYQFWGVFGTRSQVAILLTASIASFGLTLWVQRLDSSGYFSKLAALVAFTCFVLNIVMLGQIFNITPSNNALLPWALYALLLAYACGARLLLAAGLSCLLAFVAARIGSWDGIYWLGFAQRPENFILPALLIFTLPLLIDQRRFDGFAVIYRIFGLLGVFVPVLVLAHWGGGSYFDYPPEYLENAYHIGGFILAALVIWLGVRRGWADVVNTGLSFFVIFLYTKLFDWWWESMPKYLFFLVLGLSAVLILLILLVLRRLRSRHGLLGGGQ</sequence>
<keyword evidence="4" id="KW-1185">Reference proteome</keyword>
<feature type="transmembrane region" description="Helical" evidence="1">
    <location>
        <begin position="326"/>
        <end position="346"/>
    </location>
</feature>
<gene>
    <name evidence="3" type="ORF">SAMN05421553_4225</name>
</gene>
<evidence type="ECO:0000313" key="3">
    <source>
        <dbReference type="EMBL" id="SEE18669.1"/>
    </source>
</evidence>
<proteinExistence type="predicted"/>
<evidence type="ECO:0000256" key="1">
    <source>
        <dbReference type="SAM" id="Phobius"/>
    </source>
</evidence>
<keyword evidence="1" id="KW-0472">Membrane</keyword>
<dbReference type="InterPro" id="IPR018677">
    <property type="entry name" value="DUF2157"/>
</dbReference>
<feature type="transmembrane region" description="Helical" evidence="1">
    <location>
        <begin position="299"/>
        <end position="320"/>
    </location>
</feature>
<reference evidence="4" key="1">
    <citation type="submission" date="2016-10" db="EMBL/GenBank/DDBJ databases">
        <authorList>
            <person name="Varghese N."/>
            <person name="Submissions S."/>
        </authorList>
    </citation>
    <scope>NUCLEOTIDE SEQUENCE [LARGE SCALE GENOMIC DNA]</scope>
    <source>
        <strain evidence="4">DSM 12111</strain>
    </source>
</reference>
<dbReference type="Pfam" id="PF09925">
    <property type="entry name" value="DUF2157"/>
    <property type="match status" value="1"/>
</dbReference>
<dbReference type="EMBL" id="FNSC01000001">
    <property type="protein sequence ID" value="SEE18669.1"/>
    <property type="molecule type" value="Genomic_DNA"/>
</dbReference>
<keyword evidence="1" id="KW-1133">Transmembrane helix</keyword>